<feature type="binding site" evidence="7">
    <location>
        <position position="127"/>
    </location>
    <ligand>
        <name>a divalent metal cation</name>
        <dbReference type="ChEBI" id="CHEBI:60240"/>
    </ligand>
</feature>
<dbReference type="SUPFAM" id="SSF51556">
    <property type="entry name" value="Metallo-dependent hydrolases"/>
    <property type="match status" value="1"/>
</dbReference>
<dbReference type="PANTHER" id="PTHR46124">
    <property type="entry name" value="D-AMINOACYL-TRNA DEACYLASE"/>
    <property type="match status" value="1"/>
</dbReference>
<feature type="binding site" evidence="8">
    <location>
        <position position="127"/>
    </location>
    <ligand>
        <name>a divalent metal cation</name>
        <dbReference type="ChEBI" id="CHEBI:60240"/>
        <label>2</label>
    </ligand>
</feature>
<evidence type="ECO:0000256" key="4">
    <source>
        <dbReference type="ARBA" id="ARBA00022801"/>
    </source>
</evidence>
<dbReference type="NCBIfam" id="NF007745">
    <property type="entry name" value="PRK10425.1"/>
    <property type="match status" value="1"/>
</dbReference>
<feature type="binding site" evidence="7">
    <location>
        <position position="91"/>
    </location>
    <ligand>
        <name>a divalent metal cation</name>
        <dbReference type="ChEBI" id="CHEBI:60240"/>
    </ligand>
</feature>
<evidence type="ECO:0000313" key="10">
    <source>
        <dbReference type="Proteomes" id="UP000307430"/>
    </source>
</evidence>
<accession>A0A5R9LEU5</accession>
<dbReference type="PIRSF" id="PIRSF005902">
    <property type="entry name" value="DNase_TatD"/>
    <property type="match status" value="1"/>
</dbReference>
<dbReference type="PROSITE" id="PS01091">
    <property type="entry name" value="TATD_3"/>
    <property type="match status" value="1"/>
</dbReference>
<keyword evidence="4 7" id="KW-0378">Hydrolase</keyword>
<evidence type="ECO:0000256" key="8">
    <source>
        <dbReference type="PIRSR" id="PIRSR005902-1"/>
    </source>
</evidence>
<dbReference type="InterPro" id="IPR032466">
    <property type="entry name" value="Metal_Hydrolase"/>
</dbReference>
<proteinExistence type="inferred from homology"/>
<dbReference type="EC" id="3.1.13.-" evidence="7"/>
<dbReference type="GO" id="GO:0005829">
    <property type="term" value="C:cytosol"/>
    <property type="evidence" value="ECO:0007669"/>
    <property type="project" value="TreeGrafter"/>
</dbReference>
<keyword evidence="3 7" id="KW-0479">Metal-binding</keyword>
<name>A0A5R9LEU5_9ENTR</name>
<dbReference type="InterPro" id="IPR018228">
    <property type="entry name" value="DNase_TatD-rel_CS"/>
</dbReference>
<dbReference type="HAMAP" id="MF_00901">
    <property type="entry name" value="TatD_exonuclease"/>
    <property type="match status" value="1"/>
</dbReference>
<dbReference type="InterPro" id="IPR024918">
    <property type="entry name" value="Exonuc_TatD"/>
</dbReference>
<dbReference type="Proteomes" id="UP000307430">
    <property type="component" value="Unassembled WGS sequence"/>
</dbReference>
<feature type="binding site" evidence="8">
    <location>
        <position position="91"/>
    </location>
    <ligand>
        <name>a divalent metal cation</name>
        <dbReference type="ChEBI" id="CHEBI:60240"/>
        <label>1</label>
    </ligand>
</feature>
<comment type="subcellular location">
    <subcellularLocation>
        <location evidence="7">Cytoplasm</location>
    </subcellularLocation>
</comment>
<dbReference type="PROSITE" id="PS01090">
    <property type="entry name" value="TATD_2"/>
    <property type="match status" value="1"/>
</dbReference>
<evidence type="ECO:0000256" key="7">
    <source>
        <dbReference type="HAMAP-Rule" id="MF_00901"/>
    </source>
</evidence>
<comment type="subunit">
    <text evidence="7">Monomer.</text>
</comment>
<feature type="binding site" evidence="8">
    <location>
        <position position="152"/>
    </location>
    <ligand>
        <name>a divalent metal cation</name>
        <dbReference type="ChEBI" id="CHEBI:60240"/>
        <label>2</label>
    </ligand>
</feature>
<gene>
    <name evidence="7 9" type="primary">tatD</name>
    <name evidence="9" type="ORF">FE839_17835</name>
</gene>
<keyword evidence="5 7" id="KW-0269">Exonuclease</keyword>
<evidence type="ECO:0000313" key="9">
    <source>
        <dbReference type="EMBL" id="TLV12821.1"/>
    </source>
</evidence>
<dbReference type="CDD" id="cd01310">
    <property type="entry name" value="TatD_DNAse"/>
    <property type="match status" value="1"/>
</dbReference>
<dbReference type="InterPro" id="IPR001130">
    <property type="entry name" value="TatD-like"/>
</dbReference>
<dbReference type="EC" id="3.1.11.-" evidence="7"/>
<keyword evidence="1 7" id="KW-0963">Cytoplasm</keyword>
<dbReference type="Pfam" id="PF01026">
    <property type="entry name" value="TatD_DNase"/>
    <property type="match status" value="1"/>
</dbReference>
<reference evidence="9 10" key="1">
    <citation type="submission" date="2019-05" db="EMBL/GenBank/DDBJ databases">
        <title>Genome sequence of Klebsiella sp strain TOUT106.</title>
        <authorList>
            <person name="Rahi P."/>
            <person name="Chaudhari D."/>
        </authorList>
    </citation>
    <scope>NUCLEOTIDE SEQUENCE [LARGE SCALE GENOMIC DNA]</scope>
    <source>
        <strain evidence="9 10">TOUT106</strain>
    </source>
</reference>
<feature type="binding site" evidence="7">
    <location>
        <position position="152"/>
    </location>
    <ligand>
        <name>a divalent metal cation</name>
        <dbReference type="ChEBI" id="CHEBI:60240"/>
    </ligand>
</feature>
<comment type="cofactor">
    <cofactor evidence="7">
        <name>Mg(2+)</name>
        <dbReference type="ChEBI" id="CHEBI:18420"/>
    </cofactor>
</comment>
<dbReference type="FunFam" id="3.20.20.140:FF:000018">
    <property type="entry name" value="3'-5' ssDNA/RNA exonuclease TatD"/>
    <property type="match status" value="1"/>
</dbReference>
<keyword evidence="2 7" id="KW-0540">Nuclease</keyword>
<dbReference type="GO" id="GO:0008310">
    <property type="term" value="F:single-stranded DNA 3'-5' DNA exonuclease activity"/>
    <property type="evidence" value="ECO:0007669"/>
    <property type="project" value="UniProtKB-UniRule"/>
</dbReference>
<dbReference type="EMBL" id="VCHQ01000025">
    <property type="protein sequence ID" value="TLV12821.1"/>
    <property type="molecule type" value="Genomic_DNA"/>
</dbReference>
<dbReference type="AlphaFoldDB" id="A0A5R9LEU5"/>
<keyword evidence="6 7" id="KW-0460">Magnesium</keyword>
<dbReference type="PANTHER" id="PTHR46124:SF2">
    <property type="entry name" value="D-AMINOACYL-TRNA DEACYLASE"/>
    <property type="match status" value="1"/>
</dbReference>
<evidence type="ECO:0000256" key="1">
    <source>
        <dbReference type="ARBA" id="ARBA00022490"/>
    </source>
</evidence>
<dbReference type="Gene3D" id="3.20.20.140">
    <property type="entry name" value="Metal-dependent hydrolases"/>
    <property type="match status" value="1"/>
</dbReference>
<comment type="similarity">
    <text evidence="7">Belongs to the metallo-dependent hydrolases superfamily. TatD-type hydrolase family. TatD subfamily.</text>
</comment>
<evidence type="ECO:0000256" key="5">
    <source>
        <dbReference type="ARBA" id="ARBA00022839"/>
    </source>
</evidence>
<dbReference type="GO" id="GO:0000287">
    <property type="term" value="F:magnesium ion binding"/>
    <property type="evidence" value="ECO:0007669"/>
    <property type="project" value="UniProtKB-UniRule"/>
</dbReference>
<comment type="caution">
    <text evidence="9">The sequence shown here is derived from an EMBL/GenBank/DDBJ whole genome shotgun (WGS) entry which is preliminary data.</text>
</comment>
<comment type="function">
    <text evidence="7">3'-5' exonuclease that prefers single-stranded DNA and RNA. May play a role in the H(2)O(2)-induced DNA damage repair.</text>
</comment>
<evidence type="ECO:0000256" key="6">
    <source>
        <dbReference type="ARBA" id="ARBA00022842"/>
    </source>
</evidence>
<keyword evidence="10" id="KW-1185">Reference proteome</keyword>
<dbReference type="GO" id="GO:0000175">
    <property type="term" value="F:3'-5'-RNA exonuclease activity"/>
    <property type="evidence" value="ECO:0007669"/>
    <property type="project" value="UniProtKB-UniRule"/>
</dbReference>
<sequence>MFDIGVNLTSPQFSRDRDEVVSRARAAGVTGMLLTGTNLHESEQAQQMARRYSGCWSTAGVHPHDSSTWTESIAASVFALAHEPEVVAVGECGLDFNRNFSTPREQEAAFSAQLALAAELSMPVFLHCRDAHERFLALLTPWLEKLPGAVLHCFTGSREEMRECVDRGLFIGITGWVCDERRGLELRELLADIPAARLLIETDAPYLLPRDMRPKPSSRRNEPAYLPHILTSIAGWRGEEARWLEEMTDANARRLFGVRF</sequence>
<evidence type="ECO:0000256" key="2">
    <source>
        <dbReference type="ARBA" id="ARBA00022722"/>
    </source>
</evidence>
<protein>
    <recommendedName>
        <fullName evidence="7">3'-5' ssDNA/RNA exonuclease TatD</fullName>
        <ecNumber evidence="7">3.1.11.-</ecNumber>
        <ecNumber evidence="7">3.1.13.-</ecNumber>
    </recommendedName>
    <alternativeName>
        <fullName evidence="7">DNase TatD</fullName>
    </alternativeName>
</protein>
<organism evidence="9 10">
    <name type="scientific">Klebsiella indica</name>
    <dbReference type="NCBI Taxonomy" id="2582917"/>
    <lineage>
        <taxon>Bacteria</taxon>
        <taxon>Pseudomonadati</taxon>
        <taxon>Pseudomonadota</taxon>
        <taxon>Gammaproteobacteria</taxon>
        <taxon>Enterobacterales</taxon>
        <taxon>Enterobacteriaceae</taxon>
        <taxon>Klebsiella/Raoultella group</taxon>
        <taxon>Klebsiella</taxon>
    </lineage>
</organism>
<feature type="binding site" evidence="8">
    <location>
        <position position="203"/>
    </location>
    <ligand>
        <name>a divalent metal cation</name>
        <dbReference type="ChEBI" id="CHEBI:60240"/>
        <label>1</label>
    </ligand>
</feature>
<evidence type="ECO:0000256" key="3">
    <source>
        <dbReference type="ARBA" id="ARBA00022723"/>
    </source>
</evidence>